<evidence type="ECO:0000256" key="2">
    <source>
        <dbReference type="ARBA" id="ARBA00022475"/>
    </source>
</evidence>
<keyword evidence="4 6" id="KW-1133">Transmembrane helix</keyword>
<organism evidence="8 9">
    <name type="scientific">Methylomonas subterranea</name>
    <dbReference type="NCBI Taxonomy" id="2952225"/>
    <lineage>
        <taxon>Bacteria</taxon>
        <taxon>Pseudomonadati</taxon>
        <taxon>Pseudomonadota</taxon>
        <taxon>Gammaproteobacteria</taxon>
        <taxon>Methylococcales</taxon>
        <taxon>Methylococcaceae</taxon>
        <taxon>Methylomonas</taxon>
    </lineage>
</organism>
<evidence type="ECO:0000256" key="1">
    <source>
        <dbReference type="ARBA" id="ARBA00004651"/>
    </source>
</evidence>
<comment type="caution">
    <text evidence="8">The sequence shown here is derived from an EMBL/GenBank/DDBJ whole genome shotgun (WGS) entry which is preliminary data.</text>
</comment>
<evidence type="ECO:0000256" key="3">
    <source>
        <dbReference type="ARBA" id="ARBA00022692"/>
    </source>
</evidence>
<feature type="transmembrane region" description="Helical" evidence="6">
    <location>
        <begin position="12"/>
        <end position="31"/>
    </location>
</feature>
<sequence>MIVPNRIGLLEPAAFAVFSLEAVLLGLLLLLPGSAGRLMRALAATLLTLGLLVKAADMATYQLFGRPFNPLLDARFPADGLQLLRGAIGGIGAYLAAALLLVLVVGVVWLMHALLGRVRALLRQSPKACGAGLSLGLFVWAALAAGGWPGAAKPFYDLLERHVRQVSSSMADLRQFAAVVETDPYANVADDVLLSKLKGKDVLLVFIESYGKTVLERAEYAAHLRPLLQQSGVELAAGGLHARSAFLTSPTYGGISWLAHGTLLSGLWIDSQSRYDRLVMSRRPSLNRLFRRAGWRTVAVQPAHTMDWPQGEYFGYDQIYAARDLGYQGLPFNWITMPDQYTLSALQFLERKPGRRQPLMAEIALISSHAPWTPLPQRVDWRQVADGVIFNAAREGDEPEAVWQSSERIRLQYRKSIEYVLATIVSYVKTYGDDNLVVLVLGDHQPAAFVTGDSPSHDVPVHLLCRDVKLIEAVKSWGWSEGMLPAADAPVWGMHEMRDRFIAAFSGAAELRN</sequence>
<accession>A0ABT1TL73</accession>
<feature type="domain" description="Sulfatase N-terminal" evidence="7">
    <location>
        <begin position="273"/>
        <end position="448"/>
    </location>
</feature>
<protein>
    <submittedName>
        <fullName evidence="8">Sulfatase-like hydrolase/transferase</fullName>
    </submittedName>
</protein>
<feature type="transmembrane region" description="Helical" evidence="6">
    <location>
        <begin position="84"/>
        <end position="110"/>
    </location>
</feature>
<dbReference type="Gene3D" id="3.40.720.10">
    <property type="entry name" value="Alkaline Phosphatase, subunit A"/>
    <property type="match status" value="1"/>
</dbReference>
<feature type="transmembrane region" description="Helical" evidence="6">
    <location>
        <begin position="43"/>
        <end position="64"/>
    </location>
</feature>
<keyword evidence="2" id="KW-1003">Cell membrane</keyword>
<dbReference type="RefSeq" id="WP_256604291.1">
    <property type="nucleotide sequence ID" value="NZ_JANIBJ010000051.1"/>
</dbReference>
<evidence type="ECO:0000259" key="7">
    <source>
        <dbReference type="Pfam" id="PF00884"/>
    </source>
</evidence>
<dbReference type="Proteomes" id="UP001524499">
    <property type="component" value="Unassembled WGS sequence"/>
</dbReference>
<name>A0ABT1TL73_9GAMM</name>
<dbReference type="PANTHER" id="PTHR47371">
    <property type="entry name" value="LIPOTEICHOIC ACID SYNTHASE"/>
    <property type="match status" value="1"/>
</dbReference>
<keyword evidence="3 6" id="KW-0812">Transmembrane</keyword>
<dbReference type="EMBL" id="JANIBJ010000051">
    <property type="protein sequence ID" value="MCQ8106213.1"/>
    <property type="molecule type" value="Genomic_DNA"/>
</dbReference>
<evidence type="ECO:0000313" key="9">
    <source>
        <dbReference type="Proteomes" id="UP001524499"/>
    </source>
</evidence>
<dbReference type="InterPro" id="IPR017850">
    <property type="entry name" value="Alkaline_phosphatase_core_sf"/>
</dbReference>
<comment type="subcellular location">
    <subcellularLocation>
        <location evidence="1">Cell membrane</location>
        <topology evidence="1">Multi-pass membrane protein</topology>
    </subcellularLocation>
</comment>
<dbReference type="InterPro" id="IPR000917">
    <property type="entry name" value="Sulfatase_N"/>
</dbReference>
<keyword evidence="5 6" id="KW-0472">Membrane</keyword>
<keyword evidence="9" id="KW-1185">Reference proteome</keyword>
<gene>
    <name evidence="8" type="ORF">NP590_19045</name>
</gene>
<proteinExistence type="predicted"/>
<evidence type="ECO:0000313" key="8">
    <source>
        <dbReference type="EMBL" id="MCQ8106213.1"/>
    </source>
</evidence>
<dbReference type="Pfam" id="PF00884">
    <property type="entry name" value="Sulfatase"/>
    <property type="match status" value="1"/>
</dbReference>
<dbReference type="PANTHER" id="PTHR47371:SF3">
    <property type="entry name" value="PHOSPHOGLYCEROL TRANSFERASE I"/>
    <property type="match status" value="1"/>
</dbReference>
<dbReference type="SUPFAM" id="SSF53649">
    <property type="entry name" value="Alkaline phosphatase-like"/>
    <property type="match status" value="1"/>
</dbReference>
<dbReference type="InterPro" id="IPR050448">
    <property type="entry name" value="OpgB/LTA_synthase_biosynth"/>
</dbReference>
<evidence type="ECO:0000256" key="6">
    <source>
        <dbReference type="SAM" id="Phobius"/>
    </source>
</evidence>
<evidence type="ECO:0000256" key="4">
    <source>
        <dbReference type="ARBA" id="ARBA00022989"/>
    </source>
</evidence>
<reference evidence="8 9" key="1">
    <citation type="submission" date="2022-07" db="EMBL/GenBank/DDBJ databases">
        <title>Methylomonas rivi sp. nov., Methylomonas rosea sp. nov., Methylomonas aureus sp. nov. and Methylomonas subterranea sp. nov., four novel methanotrophs isolated from a freshwater creek and the deep terrestrial subsurface.</title>
        <authorList>
            <person name="Abin C."/>
            <person name="Sankaranarayanan K."/>
            <person name="Garner C."/>
            <person name="Sindelar R."/>
            <person name="Kotary K."/>
            <person name="Garner R."/>
            <person name="Barclay S."/>
            <person name="Lawson P."/>
            <person name="Krumholz L."/>
        </authorList>
    </citation>
    <scope>NUCLEOTIDE SEQUENCE [LARGE SCALE GENOMIC DNA]</scope>
    <source>
        <strain evidence="8 9">SURF-2</strain>
    </source>
</reference>
<feature type="transmembrane region" description="Helical" evidence="6">
    <location>
        <begin position="131"/>
        <end position="151"/>
    </location>
</feature>
<evidence type="ECO:0000256" key="5">
    <source>
        <dbReference type="ARBA" id="ARBA00023136"/>
    </source>
</evidence>